<keyword evidence="7 11" id="KW-0963">Cytoplasm</keyword>
<dbReference type="InterPro" id="IPR005764">
    <property type="entry name" value="Ade_phspho_trans"/>
</dbReference>
<comment type="subcellular location">
    <subcellularLocation>
        <location evidence="3 11">Cytoplasm</location>
    </subcellularLocation>
</comment>
<dbReference type="FunFam" id="3.40.50.2020:FF:000021">
    <property type="entry name" value="Adenine phosphoribosyltransferase"/>
    <property type="match status" value="1"/>
</dbReference>
<organism evidence="13 14">
    <name type="scientific">Salegentibacter flavus</name>
    <dbReference type="NCBI Taxonomy" id="287099"/>
    <lineage>
        <taxon>Bacteria</taxon>
        <taxon>Pseudomonadati</taxon>
        <taxon>Bacteroidota</taxon>
        <taxon>Flavobacteriia</taxon>
        <taxon>Flavobacteriales</taxon>
        <taxon>Flavobacteriaceae</taxon>
        <taxon>Salegentibacter</taxon>
    </lineage>
</organism>
<dbReference type="SUPFAM" id="SSF53271">
    <property type="entry name" value="PRTase-like"/>
    <property type="match status" value="1"/>
</dbReference>
<evidence type="ECO:0000256" key="4">
    <source>
        <dbReference type="ARBA" id="ARBA00004659"/>
    </source>
</evidence>
<dbReference type="OrthoDB" id="9803963at2"/>
<dbReference type="CDD" id="cd06223">
    <property type="entry name" value="PRTases_typeI"/>
    <property type="match status" value="1"/>
</dbReference>
<dbReference type="Pfam" id="PF00156">
    <property type="entry name" value="Pribosyltran"/>
    <property type="match status" value="1"/>
</dbReference>
<dbReference type="UniPathway" id="UPA00588">
    <property type="reaction ID" value="UER00646"/>
</dbReference>
<evidence type="ECO:0000256" key="7">
    <source>
        <dbReference type="ARBA" id="ARBA00022490"/>
    </source>
</evidence>
<evidence type="ECO:0000256" key="6">
    <source>
        <dbReference type="ARBA" id="ARBA00011893"/>
    </source>
</evidence>
<proteinExistence type="inferred from homology"/>
<dbReference type="InterPro" id="IPR050054">
    <property type="entry name" value="UPRTase/APRTase"/>
</dbReference>
<keyword evidence="10 11" id="KW-0660">Purine salvage</keyword>
<evidence type="ECO:0000256" key="3">
    <source>
        <dbReference type="ARBA" id="ARBA00004496"/>
    </source>
</evidence>
<name>A0A1I4ZE06_9FLAO</name>
<dbReference type="InterPro" id="IPR029057">
    <property type="entry name" value="PRTase-like"/>
</dbReference>
<dbReference type="GO" id="GO:0005737">
    <property type="term" value="C:cytoplasm"/>
    <property type="evidence" value="ECO:0007669"/>
    <property type="project" value="UniProtKB-SubCell"/>
</dbReference>
<evidence type="ECO:0000256" key="2">
    <source>
        <dbReference type="ARBA" id="ARBA00003968"/>
    </source>
</evidence>
<keyword evidence="14" id="KW-1185">Reference proteome</keyword>
<dbReference type="AlphaFoldDB" id="A0A1I4ZE06"/>
<keyword evidence="8 11" id="KW-0328">Glycosyltransferase</keyword>
<dbReference type="NCBIfam" id="NF002634">
    <property type="entry name" value="PRK02304.1-3"/>
    <property type="match status" value="1"/>
</dbReference>
<comment type="similarity">
    <text evidence="5 11">Belongs to the purine/pyrimidine phosphoribosyltransferase family.</text>
</comment>
<dbReference type="GO" id="GO:0044209">
    <property type="term" value="P:AMP salvage"/>
    <property type="evidence" value="ECO:0007669"/>
    <property type="project" value="UniProtKB-UniRule"/>
</dbReference>
<dbReference type="GO" id="GO:0003999">
    <property type="term" value="F:adenine phosphoribosyltransferase activity"/>
    <property type="evidence" value="ECO:0007669"/>
    <property type="project" value="UniProtKB-UniRule"/>
</dbReference>
<dbReference type="Gene3D" id="3.40.50.2020">
    <property type="match status" value="1"/>
</dbReference>
<gene>
    <name evidence="11" type="primary">apt</name>
    <name evidence="13" type="ORF">SAMN05660413_01269</name>
</gene>
<evidence type="ECO:0000256" key="11">
    <source>
        <dbReference type="HAMAP-Rule" id="MF_00004"/>
    </source>
</evidence>
<comment type="subunit">
    <text evidence="11">Homodimer.</text>
</comment>
<dbReference type="NCBIfam" id="NF002636">
    <property type="entry name" value="PRK02304.1-5"/>
    <property type="match status" value="1"/>
</dbReference>
<evidence type="ECO:0000313" key="14">
    <source>
        <dbReference type="Proteomes" id="UP000199153"/>
    </source>
</evidence>
<evidence type="ECO:0000313" key="13">
    <source>
        <dbReference type="EMBL" id="SFN48514.1"/>
    </source>
</evidence>
<dbReference type="PANTHER" id="PTHR32315:SF3">
    <property type="entry name" value="ADENINE PHOSPHORIBOSYLTRANSFERASE"/>
    <property type="match status" value="1"/>
</dbReference>
<keyword evidence="9 11" id="KW-0808">Transferase</keyword>
<dbReference type="STRING" id="287099.SAMN05660413_01269"/>
<evidence type="ECO:0000256" key="9">
    <source>
        <dbReference type="ARBA" id="ARBA00022679"/>
    </source>
</evidence>
<dbReference type="EC" id="2.4.2.7" evidence="6 11"/>
<comment type="pathway">
    <text evidence="4 11">Purine metabolism; AMP biosynthesis via salvage pathway; AMP from adenine: step 1/1.</text>
</comment>
<dbReference type="EMBL" id="FOVL01000006">
    <property type="protein sequence ID" value="SFN48514.1"/>
    <property type="molecule type" value="Genomic_DNA"/>
</dbReference>
<dbReference type="GO" id="GO:0016208">
    <property type="term" value="F:AMP binding"/>
    <property type="evidence" value="ECO:0007669"/>
    <property type="project" value="TreeGrafter"/>
</dbReference>
<sequence>MINLDQYIRDIPDFPKKGVVYKDISPMLQSPEAMRFAVKTFIENLKGEKIDKVIGVESRGFFFATLLAEKLNAGFIPIRKPGKLPYKTHTEAYELEYGTDSLEIHQDAIEKGEKVLVHDDVLATGGTALAACNLVEKLGGEIIQCNFLVEIGFLKGRDKLKNYQVESLLKY</sequence>
<feature type="domain" description="Phosphoribosyltransferase" evidence="12">
    <location>
        <begin position="35"/>
        <end position="149"/>
    </location>
</feature>
<comment type="catalytic activity">
    <reaction evidence="1 11">
        <text>AMP + diphosphate = 5-phospho-alpha-D-ribose 1-diphosphate + adenine</text>
        <dbReference type="Rhea" id="RHEA:16609"/>
        <dbReference type="ChEBI" id="CHEBI:16708"/>
        <dbReference type="ChEBI" id="CHEBI:33019"/>
        <dbReference type="ChEBI" id="CHEBI:58017"/>
        <dbReference type="ChEBI" id="CHEBI:456215"/>
        <dbReference type="EC" id="2.4.2.7"/>
    </reaction>
</comment>
<evidence type="ECO:0000259" key="12">
    <source>
        <dbReference type="Pfam" id="PF00156"/>
    </source>
</evidence>
<dbReference type="RefSeq" id="WP_093407311.1">
    <property type="nucleotide sequence ID" value="NZ_FOVL01000006.1"/>
</dbReference>
<dbReference type="HAMAP" id="MF_00004">
    <property type="entry name" value="Aden_phosphoribosyltr"/>
    <property type="match status" value="1"/>
</dbReference>
<dbReference type="GO" id="GO:0006168">
    <property type="term" value="P:adenine salvage"/>
    <property type="evidence" value="ECO:0007669"/>
    <property type="project" value="InterPro"/>
</dbReference>
<evidence type="ECO:0000256" key="8">
    <source>
        <dbReference type="ARBA" id="ARBA00022676"/>
    </source>
</evidence>
<dbReference type="NCBIfam" id="TIGR01090">
    <property type="entry name" value="apt"/>
    <property type="match status" value="1"/>
</dbReference>
<evidence type="ECO:0000256" key="5">
    <source>
        <dbReference type="ARBA" id="ARBA00008391"/>
    </source>
</evidence>
<dbReference type="PANTHER" id="PTHR32315">
    <property type="entry name" value="ADENINE PHOSPHORIBOSYLTRANSFERASE"/>
    <property type="match status" value="1"/>
</dbReference>
<comment type="function">
    <text evidence="2 11">Catalyzes a salvage reaction resulting in the formation of AMP, that is energically less costly than de novo synthesis.</text>
</comment>
<dbReference type="GO" id="GO:0002055">
    <property type="term" value="F:adenine binding"/>
    <property type="evidence" value="ECO:0007669"/>
    <property type="project" value="TreeGrafter"/>
</dbReference>
<dbReference type="GO" id="GO:0006166">
    <property type="term" value="P:purine ribonucleoside salvage"/>
    <property type="evidence" value="ECO:0007669"/>
    <property type="project" value="UniProtKB-UniRule"/>
</dbReference>
<dbReference type="InterPro" id="IPR000836">
    <property type="entry name" value="PRTase_dom"/>
</dbReference>
<reference evidence="13 14" key="1">
    <citation type="submission" date="2016-10" db="EMBL/GenBank/DDBJ databases">
        <authorList>
            <person name="de Groot N.N."/>
        </authorList>
    </citation>
    <scope>NUCLEOTIDE SEQUENCE [LARGE SCALE GENOMIC DNA]</scope>
    <source>
        <strain evidence="13 14">DSM 17794</strain>
    </source>
</reference>
<evidence type="ECO:0000256" key="1">
    <source>
        <dbReference type="ARBA" id="ARBA00000868"/>
    </source>
</evidence>
<accession>A0A1I4ZE06</accession>
<evidence type="ECO:0000256" key="10">
    <source>
        <dbReference type="ARBA" id="ARBA00022726"/>
    </source>
</evidence>
<protein>
    <recommendedName>
        <fullName evidence="6 11">Adenine phosphoribosyltransferase</fullName>
        <shortName evidence="11">APRT</shortName>
        <ecNumber evidence="6 11">2.4.2.7</ecNumber>
    </recommendedName>
</protein>
<dbReference type="Proteomes" id="UP000199153">
    <property type="component" value="Unassembled WGS sequence"/>
</dbReference>